<dbReference type="HAMAP" id="MF_01470">
    <property type="entry name" value="Cas1"/>
    <property type="match status" value="1"/>
</dbReference>
<evidence type="ECO:0000256" key="1">
    <source>
        <dbReference type="ARBA" id="ARBA00022722"/>
    </source>
</evidence>
<evidence type="ECO:0000256" key="5">
    <source>
        <dbReference type="ARBA" id="ARBA00022842"/>
    </source>
</evidence>
<evidence type="ECO:0000256" key="2">
    <source>
        <dbReference type="ARBA" id="ARBA00022723"/>
    </source>
</evidence>
<dbReference type="Pfam" id="PF01867">
    <property type="entry name" value="Cas_Cas1"/>
    <property type="match status" value="1"/>
</dbReference>
<comment type="cofactor">
    <cofactor evidence="8">
        <name>Mg(2+)</name>
        <dbReference type="ChEBI" id="CHEBI:18420"/>
    </cofactor>
    <cofactor evidence="8">
        <name>Mn(2+)</name>
        <dbReference type="ChEBI" id="CHEBI:29035"/>
    </cofactor>
</comment>
<keyword evidence="5 8" id="KW-0460">Magnesium</keyword>
<evidence type="ECO:0000313" key="9">
    <source>
        <dbReference type="EMBL" id="MBE8717358.1"/>
    </source>
</evidence>
<dbReference type="Proteomes" id="UP000652567">
    <property type="component" value="Unassembled WGS sequence"/>
</dbReference>
<feature type="binding site" evidence="8">
    <location>
        <position position="267"/>
    </location>
    <ligand>
        <name>Mn(2+)</name>
        <dbReference type="ChEBI" id="CHEBI:29035"/>
    </ligand>
</feature>
<dbReference type="GO" id="GO:0046872">
    <property type="term" value="F:metal ion binding"/>
    <property type="evidence" value="ECO:0007669"/>
    <property type="project" value="UniProtKB-UniRule"/>
</dbReference>
<reference evidence="9" key="1">
    <citation type="submission" date="2018-07" db="EMBL/GenBank/DDBJ databases">
        <title>Genome assembly of strain Ka43.</title>
        <authorList>
            <person name="Kukolya J."/>
            <person name="Nagy I."/>
            <person name="Horvath B."/>
            <person name="Toth A."/>
        </authorList>
    </citation>
    <scope>NUCLEOTIDE SEQUENCE</scope>
    <source>
        <strain evidence="9">KB43</strain>
    </source>
</reference>
<comment type="similarity">
    <text evidence="8">Belongs to the CRISPR-associated endonuclease Cas1 family.</text>
</comment>
<dbReference type="AlphaFoldDB" id="A0A928YVR5"/>
<dbReference type="GO" id="GO:0016787">
    <property type="term" value="F:hydrolase activity"/>
    <property type="evidence" value="ECO:0007669"/>
    <property type="project" value="UniProtKB-KW"/>
</dbReference>
<dbReference type="CDD" id="cd09718">
    <property type="entry name" value="Cas1_I-F"/>
    <property type="match status" value="1"/>
</dbReference>
<dbReference type="InterPro" id="IPR042211">
    <property type="entry name" value="CRISPR-assoc_Cas1_N"/>
</dbReference>
<dbReference type="RefSeq" id="WP_193909159.1">
    <property type="nucleotide sequence ID" value="NZ_PRDL01000001.1"/>
</dbReference>
<dbReference type="EMBL" id="PRDL01000001">
    <property type="protein sequence ID" value="MBE8717358.1"/>
    <property type="molecule type" value="Genomic_DNA"/>
</dbReference>
<comment type="subunit">
    <text evidence="8">Homodimer, forms a heterotetramer with a Cas2 homodimer.</text>
</comment>
<feature type="binding site" evidence="8">
    <location>
        <position position="253"/>
    </location>
    <ligand>
        <name>Mn(2+)</name>
        <dbReference type="ChEBI" id="CHEBI:29035"/>
    </ligand>
</feature>
<protein>
    <recommendedName>
        <fullName evidence="8">CRISPR-associated endonuclease Cas1</fullName>
        <ecNumber evidence="8">3.1.-.-</ecNumber>
    </recommendedName>
</protein>
<dbReference type="GO" id="GO:0051607">
    <property type="term" value="P:defense response to virus"/>
    <property type="evidence" value="ECO:0007669"/>
    <property type="project" value="UniProtKB-UniRule"/>
</dbReference>
<keyword evidence="1 8" id="KW-0540">Nuclease</keyword>
<gene>
    <name evidence="9" type="primary">cas1f</name>
    <name evidence="8" type="synonym">cas1</name>
    <name evidence="9" type="ORF">C4F51_09175</name>
</gene>
<name>A0A928YVR5_9GAMM</name>
<evidence type="ECO:0000313" key="10">
    <source>
        <dbReference type="Proteomes" id="UP000652567"/>
    </source>
</evidence>
<keyword evidence="2 8" id="KW-0479">Metal-binding</keyword>
<comment type="function">
    <text evidence="8">CRISPR (clustered regularly interspaced short palindromic repeat), is an adaptive immune system that provides protection against mobile genetic elements (viruses, transposable elements and conjugative plasmids). CRISPR clusters contain spacers, sequences complementary to antecedent mobile elements, and target invading nucleic acids. CRISPR clusters are transcribed and processed into CRISPR RNA (crRNA). Acts as a dsDNA endonuclease. Involved in the integration of spacer DNA into the CRISPR cassette.</text>
</comment>
<evidence type="ECO:0000256" key="7">
    <source>
        <dbReference type="ARBA" id="ARBA00023125"/>
    </source>
</evidence>
<keyword evidence="3 8" id="KW-0255">Endonuclease</keyword>
<dbReference type="NCBIfam" id="TIGR00287">
    <property type="entry name" value="cas1"/>
    <property type="match status" value="1"/>
</dbReference>
<keyword evidence="4 8" id="KW-0378">Hydrolase</keyword>
<keyword evidence="7 8" id="KW-0238">DNA-binding</keyword>
<comment type="caution">
    <text evidence="9">The sequence shown here is derived from an EMBL/GenBank/DDBJ whole genome shotgun (WGS) entry which is preliminary data.</text>
</comment>
<dbReference type="GO" id="GO:0004520">
    <property type="term" value="F:DNA endonuclease activity"/>
    <property type="evidence" value="ECO:0007669"/>
    <property type="project" value="InterPro"/>
</dbReference>
<evidence type="ECO:0000256" key="4">
    <source>
        <dbReference type="ARBA" id="ARBA00022801"/>
    </source>
</evidence>
<dbReference type="Gene3D" id="3.100.10.20">
    <property type="entry name" value="CRISPR-associated endonuclease Cas1, N-terminal domain"/>
    <property type="match status" value="1"/>
</dbReference>
<dbReference type="InterPro" id="IPR002729">
    <property type="entry name" value="CRISPR-assoc_Cas1"/>
</dbReference>
<dbReference type="NCBIfam" id="TIGR03637">
    <property type="entry name" value="cas1_YPEST"/>
    <property type="match status" value="1"/>
</dbReference>
<keyword evidence="6 8" id="KW-0051">Antiviral defense</keyword>
<dbReference type="InterPro" id="IPR042206">
    <property type="entry name" value="CRISPR-assoc_Cas1_C"/>
</dbReference>
<dbReference type="GO" id="GO:0003677">
    <property type="term" value="F:DNA binding"/>
    <property type="evidence" value="ECO:0007669"/>
    <property type="project" value="UniProtKB-KW"/>
</dbReference>
<sequence>MDDIAASDLKSILHSKRANIYYLQHCRILVNGGRVEYVTDEGKRSLYWNIPIANTTSLLLGTETSITQAAMRELAKAGVLVGFCGGGGTPLFTANEVDFDVAWFSPQSEYRPTEYLQAWVKFWFDDNLRLAAAKALQLARLSRLKTEWAKRALTDAGFSVDLARLESLVANSAMRIAAIPDVTMLLTEEARLSKALFKLAVDTVSYGDFTRAKRGAGSDPANRFLDHGNYLAYGLGATATWVLGLPHGLAVLHGKTRRGGLVFDAADLVKDAVILPQAFLSAMRGDEEQQFRQNCIEALTRSESLDFMIDTLKDIATTTAAKVGAIQ</sequence>
<keyword evidence="8" id="KW-0464">Manganese</keyword>
<feature type="binding site" evidence="8">
    <location>
        <position position="189"/>
    </location>
    <ligand>
        <name>Mn(2+)</name>
        <dbReference type="ChEBI" id="CHEBI:29035"/>
    </ligand>
</feature>
<dbReference type="InterPro" id="IPR019857">
    <property type="entry name" value="CRISPR-assoc_Cas1_YPEST-subtyp"/>
</dbReference>
<evidence type="ECO:0000256" key="3">
    <source>
        <dbReference type="ARBA" id="ARBA00022759"/>
    </source>
</evidence>
<evidence type="ECO:0000256" key="6">
    <source>
        <dbReference type="ARBA" id="ARBA00023118"/>
    </source>
</evidence>
<organism evidence="9 10">
    <name type="scientific">Cellvibrio polysaccharolyticus</name>
    <dbReference type="NCBI Taxonomy" id="2082724"/>
    <lineage>
        <taxon>Bacteria</taxon>
        <taxon>Pseudomonadati</taxon>
        <taxon>Pseudomonadota</taxon>
        <taxon>Gammaproteobacteria</taxon>
        <taxon>Cellvibrionales</taxon>
        <taxon>Cellvibrionaceae</taxon>
        <taxon>Cellvibrio</taxon>
    </lineage>
</organism>
<dbReference type="GO" id="GO:0043571">
    <property type="term" value="P:maintenance of CRISPR repeat elements"/>
    <property type="evidence" value="ECO:0007669"/>
    <property type="project" value="UniProtKB-UniRule"/>
</dbReference>
<accession>A0A928YVR5</accession>
<evidence type="ECO:0000256" key="8">
    <source>
        <dbReference type="HAMAP-Rule" id="MF_01470"/>
    </source>
</evidence>
<dbReference type="EC" id="3.1.-.-" evidence="8"/>
<dbReference type="Gene3D" id="1.20.120.920">
    <property type="entry name" value="CRISPR-associated endonuclease Cas1, C-terminal domain"/>
    <property type="match status" value="1"/>
</dbReference>
<proteinExistence type="inferred from homology"/>
<keyword evidence="10" id="KW-1185">Reference proteome</keyword>